<feature type="domain" description="Tetrapyrrole methylase" evidence="1">
    <location>
        <begin position="5"/>
        <end position="213"/>
    </location>
</feature>
<protein>
    <submittedName>
        <fullName evidence="2">Tetrapyrrole (Corrin/porphyrin) methylase-like protein</fullName>
    </submittedName>
</protein>
<dbReference type="GO" id="GO:0008168">
    <property type="term" value="F:methyltransferase activity"/>
    <property type="evidence" value="ECO:0007669"/>
    <property type="project" value="UniProtKB-KW"/>
</dbReference>
<gene>
    <name evidence="2" type="ORF">EDC91_1231</name>
</gene>
<dbReference type="InterPro" id="IPR035996">
    <property type="entry name" value="4pyrrol_Methylase_sf"/>
</dbReference>
<dbReference type="Pfam" id="PF00590">
    <property type="entry name" value="TP_methylase"/>
    <property type="match status" value="1"/>
</dbReference>
<keyword evidence="3" id="KW-1185">Reference proteome</keyword>
<accession>A0A4R2F790</accession>
<dbReference type="SUPFAM" id="SSF53790">
    <property type="entry name" value="Tetrapyrrole methylase"/>
    <property type="match status" value="1"/>
</dbReference>
<comment type="caution">
    <text evidence="2">The sequence shown here is derived from an EMBL/GenBank/DDBJ whole genome shotgun (WGS) entry which is preliminary data.</text>
</comment>
<reference evidence="2 3" key="1">
    <citation type="submission" date="2019-03" db="EMBL/GenBank/DDBJ databases">
        <title>Freshwater and sediment microbial communities from various areas in North America, analyzing microbe dynamics in response to fracking.</title>
        <authorList>
            <person name="Lamendella R."/>
        </authorList>
    </citation>
    <scope>NUCLEOTIDE SEQUENCE [LARGE SCALE GENOMIC DNA]</scope>
    <source>
        <strain evidence="2 3">74A</strain>
    </source>
</reference>
<sequence>MAGSLYCVGVGMTLGAHICPLSRSYIENADVVFSGVSDGFVELWLHQIHHDVRSLQPFYGKNKSRHITYREMVDTMLAEVKQGKNVVGAFYGHPGVFAKAPHDAIARARAMGYEAKMIPGISAEDCLYADLGMDPGKQGCQHYEASQFMLYKRRIDPTAMLILWQIGLAGDLSMGIDATGAAERRLLLELLAQDYPLDHPCWLYEAATSPLQTPRMEQMPLKSLVFADIYLHTTLVIPPLAPMIPNPLLRARLQQLQLKDKHKMITHKNNVIPFDTNRKKHL</sequence>
<dbReference type="RefSeq" id="WP_133039724.1">
    <property type="nucleotide sequence ID" value="NZ_SLWF01000023.1"/>
</dbReference>
<dbReference type="Gene3D" id="3.40.1010.10">
    <property type="entry name" value="Cobalt-precorrin-4 Transmethylase, Domain 1"/>
    <property type="match status" value="1"/>
</dbReference>
<evidence type="ECO:0000259" key="1">
    <source>
        <dbReference type="Pfam" id="PF00590"/>
    </source>
</evidence>
<dbReference type="EMBL" id="SLWF01000023">
    <property type="protein sequence ID" value="TCN81489.1"/>
    <property type="molecule type" value="Genomic_DNA"/>
</dbReference>
<keyword evidence="2" id="KW-0808">Transferase</keyword>
<dbReference type="AlphaFoldDB" id="A0A4R2F790"/>
<dbReference type="Proteomes" id="UP000294832">
    <property type="component" value="Unassembled WGS sequence"/>
</dbReference>
<keyword evidence="2" id="KW-0489">Methyltransferase</keyword>
<proteinExistence type="predicted"/>
<name>A0A4R2F790_9GAMM</name>
<evidence type="ECO:0000313" key="2">
    <source>
        <dbReference type="EMBL" id="TCN81489.1"/>
    </source>
</evidence>
<dbReference type="GO" id="GO:0032259">
    <property type="term" value="P:methylation"/>
    <property type="evidence" value="ECO:0007669"/>
    <property type="project" value="UniProtKB-KW"/>
</dbReference>
<dbReference type="OrthoDB" id="1459304at2"/>
<evidence type="ECO:0000313" key="3">
    <source>
        <dbReference type="Proteomes" id="UP000294832"/>
    </source>
</evidence>
<dbReference type="InterPro" id="IPR014777">
    <property type="entry name" value="4pyrrole_Mease_sub1"/>
</dbReference>
<dbReference type="CDD" id="cd19916">
    <property type="entry name" value="OphMA_like"/>
    <property type="match status" value="1"/>
</dbReference>
<dbReference type="InterPro" id="IPR000878">
    <property type="entry name" value="4pyrrol_Mease"/>
</dbReference>
<organism evidence="2 3">
    <name type="scientific">Shewanella fodinae</name>
    <dbReference type="NCBI Taxonomy" id="552357"/>
    <lineage>
        <taxon>Bacteria</taxon>
        <taxon>Pseudomonadati</taxon>
        <taxon>Pseudomonadota</taxon>
        <taxon>Gammaproteobacteria</taxon>
        <taxon>Alteromonadales</taxon>
        <taxon>Shewanellaceae</taxon>
        <taxon>Shewanella</taxon>
    </lineage>
</organism>